<dbReference type="InterPro" id="IPR025110">
    <property type="entry name" value="AMP-bd_C"/>
</dbReference>
<reference evidence="3 4" key="1">
    <citation type="submission" date="2021-04" db="EMBL/GenBank/DDBJ databases">
        <authorList>
            <person name="Pira H."/>
            <person name="Risdian C."/>
            <person name="Wink J."/>
        </authorList>
    </citation>
    <scope>NUCLEOTIDE SEQUENCE [LARGE SCALE GENOMIC DNA]</scope>
    <source>
        <strain evidence="3 4">WH53</strain>
    </source>
</reference>
<dbReference type="RefSeq" id="WP_215819925.1">
    <property type="nucleotide sequence ID" value="NZ_JAGSOY010000024.1"/>
</dbReference>
<feature type="domain" description="AMP-binding enzyme C-terminal" evidence="2">
    <location>
        <begin position="436"/>
        <end position="511"/>
    </location>
</feature>
<dbReference type="Gene3D" id="3.30.300.30">
    <property type="match status" value="1"/>
</dbReference>
<organism evidence="3 4">
    <name type="scientific">Zooshikella harenae</name>
    <dbReference type="NCBI Taxonomy" id="2827238"/>
    <lineage>
        <taxon>Bacteria</taxon>
        <taxon>Pseudomonadati</taxon>
        <taxon>Pseudomonadota</taxon>
        <taxon>Gammaproteobacteria</taxon>
        <taxon>Oceanospirillales</taxon>
        <taxon>Zooshikellaceae</taxon>
        <taxon>Zooshikella</taxon>
    </lineage>
</organism>
<comment type="caution">
    <text evidence="3">The sequence shown here is derived from an EMBL/GenBank/DDBJ whole genome shotgun (WGS) entry which is preliminary data.</text>
</comment>
<dbReference type="InterPro" id="IPR042099">
    <property type="entry name" value="ANL_N_sf"/>
</dbReference>
<evidence type="ECO:0000313" key="4">
    <source>
        <dbReference type="Proteomes" id="UP000690515"/>
    </source>
</evidence>
<dbReference type="InterPro" id="IPR020845">
    <property type="entry name" value="AMP-binding_CS"/>
</dbReference>
<dbReference type="Pfam" id="PF00501">
    <property type="entry name" value="AMP-binding"/>
    <property type="match status" value="1"/>
</dbReference>
<evidence type="ECO:0000259" key="1">
    <source>
        <dbReference type="Pfam" id="PF00501"/>
    </source>
</evidence>
<dbReference type="SUPFAM" id="SSF56801">
    <property type="entry name" value="Acetyl-CoA synthetase-like"/>
    <property type="match status" value="1"/>
</dbReference>
<dbReference type="PROSITE" id="PS00455">
    <property type="entry name" value="AMP_BINDING"/>
    <property type="match status" value="1"/>
</dbReference>
<dbReference type="Gene3D" id="3.40.50.12780">
    <property type="entry name" value="N-terminal domain of ligase-like"/>
    <property type="match status" value="1"/>
</dbReference>
<evidence type="ECO:0000259" key="2">
    <source>
        <dbReference type="Pfam" id="PF13193"/>
    </source>
</evidence>
<dbReference type="EMBL" id="JAGSOY010000024">
    <property type="protein sequence ID" value="MBU2711769.1"/>
    <property type="molecule type" value="Genomic_DNA"/>
</dbReference>
<dbReference type="Pfam" id="PF13193">
    <property type="entry name" value="AMP-binding_C"/>
    <property type="match status" value="1"/>
</dbReference>
<evidence type="ECO:0000313" key="3">
    <source>
        <dbReference type="EMBL" id="MBU2711769.1"/>
    </source>
</evidence>
<sequence length="543" mass="60996">MDTNTFCPVIDYLRLSAHYYADNKAFVGIDEITYHKFYSRVQTLAGCFKTYGVEKGERVAIWLPKCGEYPLAIYAAMEIGAVYVPMDGSQPLDRACKILGKSEPMVLVTDCARFEALNFEYPSSIQLIILIDADLSFEVKPGFSARVIPLLRLPYMGIPLPQPVTCDKHDLAAILFTSGSTGVPKGVKISHGNLHHFIYWAINTFGLSCKDTFANHAGYHFDLSTFDLFAAAAVGAAVWVIRDDEQRNVNALIQGIKKYHVSVWYSVPSVLILLNNAQFDRHDVMCSMRYVLFAGEVFPIKHLRDLENYLPDECDLFNLYGPTETNVCLYYRVEKSVLQGNKPVFIGQPLPGLTIDVIDERGQSISKEGCIGELLVKGPCVTPGYWRHYDSVNSEHHAKGYHATGDLVSYERGLLTYLGRKDRMIKLNGNRVELGEIEVAISSMQEIKEVAVIAELTESSQYIVAYYSLAEYENKVNSITVKQYCAQKIPRYMIPKFIRRLPELPKNANGKIDYIALKDLSKKHQEKSTMSGIAGVDTVEKVI</sequence>
<gene>
    <name evidence="3" type="ORF">KCG35_11920</name>
</gene>
<dbReference type="InterPro" id="IPR045851">
    <property type="entry name" value="AMP-bd_C_sf"/>
</dbReference>
<name>A0ABS5ZCI1_9GAMM</name>
<dbReference type="PANTHER" id="PTHR45527">
    <property type="entry name" value="NONRIBOSOMAL PEPTIDE SYNTHETASE"/>
    <property type="match status" value="1"/>
</dbReference>
<keyword evidence="4" id="KW-1185">Reference proteome</keyword>
<feature type="domain" description="AMP-dependent synthetase/ligase" evidence="1">
    <location>
        <begin position="16"/>
        <end position="386"/>
    </location>
</feature>
<dbReference type="Proteomes" id="UP000690515">
    <property type="component" value="Unassembled WGS sequence"/>
</dbReference>
<dbReference type="PANTHER" id="PTHR45527:SF1">
    <property type="entry name" value="FATTY ACID SYNTHASE"/>
    <property type="match status" value="1"/>
</dbReference>
<dbReference type="InterPro" id="IPR000873">
    <property type="entry name" value="AMP-dep_synth/lig_dom"/>
</dbReference>
<protein>
    <submittedName>
        <fullName evidence="3">AMP-binding protein</fullName>
    </submittedName>
</protein>
<accession>A0ABS5ZCI1</accession>
<proteinExistence type="predicted"/>